<proteinExistence type="inferred from homology"/>
<dbReference type="GO" id="GO:0005524">
    <property type="term" value="F:ATP binding"/>
    <property type="evidence" value="ECO:0007669"/>
    <property type="project" value="UniProtKB-KW"/>
</dbReference>
<sequence>MYSVSKMAREGMTTMMIGQPCMSRSDHASAAVCGHARPLQNNYDPHNQKSVSVRAPRSDPNWTVPSENDARDECAVDPKPPSLACSASASAVPVPVPPHPPGPNHSFFASSSVTPGNVPFATSWHYTEPALQERNENFKILSRGARRFGKSSNLFEPWDFSEIINAKQSLSALPVPVCAERPSRTGVCGSYFIRGDQNSRDILGVFKPVDEEAVHMLAEAFDCDVVSGILQTGLQAERDALNPAGGQPRTTASSHYSSHSDSGKSGVSPRTPGLEHCFPPGTGAFREIAAYLLDHHHVSGVPQTCLAQLKYTVRGSSSTTGSCTKVGAFQHFESNLGDADDFGPGVFMTENVQAIATLDIRMLNCDRHAGNLLVVPSDMMGKYKLVPIDHGYALGEWMFNCPWPVWMDWPQAREPVSAALRDEVRTLDAGMDAKILKEELQGGIGLGALVALRIATHLLQRGCEAGLSLYEIGRLVYTRSPETAPSELHKIAAEAVAAGFAREHRLDDEHDRDNLWQHGLDDSDGDMNAEFFALDMADEEHSGSRAGGTPSSSQSSPSCVIRAARSSGRRPWVTCDNHSDLPTFSRSASGFHYEVTSSLAPLNHHGSESEQSADGERFVSEASADFIVKYACKLIDERVQILASEHERQAQGGTPVKKRGGLGGFGGKTRSIPDSLNSLDTTWYGRAKRHGPSSPVAPHPRNMSVGASPTRWKLPLLNLSDGGSGRARAEGSTSERVGQDHAQGYSRDRKFDGLPKMQGALGDLLFFADVASPVSPEREE</sequence>
<name>A0A5J4YPM1_PORPP</name>
<evidence type="ECO:0000256" key="6">
    <source>
        <dbReference type="SAM" id="MobiDB-lite"/>
    </source>
</evidence>
<feature type="region of interest" description="Disordered" evidence="6">
    <location>
        <begin position="539"/>
        <end position="561"/>
    </location>
</feature>
<keyword evidence="4 8" id="KW-0418">Kinase</keyword>
<evidence type="ECO:0000256" key="2">
    <source>
        <dbReference type="ARBA" id="ARBA00022679"/>
    </source>
</evidence>
<evidence type="ECO:0000256" key="1">
    <source>
        <dbReference type="ARBA" id="ARBA00008941"/>
    </source>
</evidence>
<keyword evidence="3" id="KW-0547">Nucleotide-binding</keyword>
<dbReference type="GO" id="GO:0016301">
    <property type="term" value="F:kinase activity"/>
    <property type="evidence" value="ECO:0007669"/>
    <property type="project" value="UniProtKB-KW"/>
</dbReference>
<feature type="region of interest" description="Disordered" evidence="6">
    <location>
        <begin position="647"/>
        <end position="671"/>
    </location>
</feature>
<comment type="caution">
    <text evidence="8">The sequence shown here is derived from an EMBL/GenBank/DDBJ whole genome shotgun (WGS) entry which is preliminary data.</text>
</comment>
<comment type="similarity">
    <text evidence="1">Belongs to the PI3/PI4-kinase family. Type II PI4K subfamily.</text>
</comment>
<dbReference type="Proteomes" id="UP000324585">
    <property type="component" value="Unassembled WGS sequence"/>
</dbReference>
<organism evidence="8 9">
    <name type="scientific">Porphyridium purpureum</name>
    <name type="common">Red alga</name>
    <name type="synonym">Porphyridium cruentum</name>
    <dbReference type="NCBI Taxonomy" id="35688"/>
    <lineage>
        <taxon>Eukaryota</taxon>
        <taxon>Rhodophyta</taxon>
        <taxon>Bangiophyceae</taxon>
        <taxon>Porphyridiales</taxon>
        <taxon>Porphyridiaceae</taxon>
        <taxon>Porphyridium</taxon>
    </lineage>
</organism>
<dbReference type="EMBL" id="VRMN01000007">
    <property type="protein sequence ID" value="KAA8493258.1"/>
    <property type="molecule type" value="Genomic_DNA"/>
</dbReference>
<feature type="region of interest" description="Disordered" evidence="6">
    <location>
        <begin position="715"/>
        <end position="753"/>
    </location>
</feature>
<evidence type="ECO:0000256" key="5">
    <source>
        <dbReference type="ARBA" id="ARBA00022840"/>
    </source>
</evidence>
<dbReference type="Pfam" id="PF00454">
    <property type="entry name" value="PI3_PI4_kinase"/>
    <property type="match status" value="1"/>
</dbReference>
<dbReference type="InterPro" id="IPR044571">
    <property type="entry name" value="P4KG1-8"/>
</dbReference>
<dbReference type="PANTHER" id="PTHR45800">
    <property type="entry name" value="PHOSPHATIDYLINOSITOL 4-KINASE GAMMA"/>
    <property type="match status" value="1"/>
</dbReference>
<evidence type="ECO:0000256" key="4">
    <source>
        <dbReference type="ARBA" id="ARBA00022777"/>
    </source>
</evidence>
<keyword evidence="9" id="KW-1185">Reference proteome</keyword>
<keyword evidence="5" id="KW-0067">ATP-binding</keyword>
<dbReference type="AlphaFoldDB" id="A0A5J4YPM1"/>
<protein>
    <submittedName>
        <fullName evidence="8">Phosphatidylinositol 4-kinase gamma 4</fullName>
    </submittedName>
</protein>
<evidence type="ECO:0000256" key="3">
    <source>
        <dbReference type="ARBA" id="ARBA00022741"/>
    </source>
</evidence>
<feature type="compositionally biased region" description="Low complexity" evidence="6">
    <location>
        <begin position="253"/>
        <end position="268"/>
    </location>
</feature>
<keyword evidence="2" id="KW-0808">Transferase</keyword>
<feature type="region of interest" description="Disordered" evidence="6">
    <location>
        <begin position="38"/>
        <end position="79"/>
    </location>
</feature>
<evidence type="ECO:0000259" key="7">
    <source>
        <dbReference type="Pfam" id="PF00454"/>
    </source>
</evidence>
<feature type="region of interest" description="Disordered" evidence="6">
    <location>
        <begin position="240"/>
        <end position="273"/>
    </location>
</feature>
<feature type="domain" description="PI3K/PI4K catalytic" evidence="7">
    <location>
        <begin position="281"/>
        <end position="439"/>
    </location>
</feature>
<reference evidence="9" key="1">
    <citation type="journal article" date="2019" name="Nat. Commun.">
        <title>Expansion of phycobilisome linker gene families in mesophilic red algae.</title>
        <authorList>
            <person name="Lee J."/>
            <person name="Kim D."/>
            <person name="Bhattacharya D."/>
            <person name="Yoon H.S."/>
        </authorList>
    </citation>
    <scope>NUCLEOTIDE SEQUENCE [LARGE SCALE GENOMIC DNA]</scope>
    <source>
        <strain evidence="9">CCMP 1328</strain>
    </source>
</reference>
<dbReference type="InterPro" id="IPR000403">
    <property type="entry name" value="PI3/4_kinase_cat_dom"/>
</dbReference>
<dbReference type="OrthoDB" id="5839at2759"/>
<gene>
    <name evidence="8" type="ORF">FVE85_8703</name>
</gene>
<dbReference type="PANTHER" id="PTHR45800:SF11">
    <property type="entry name" value="PHOSPHATIDYLINOSITOL 3-KINASE-RELATED PROTEIN KINASE"/>
    <property type="match status" value="1"/>
</dbReference>
<feature type="compositionally biased region" description="Polar residues" evidence="6">
    <location>
        <begin position="39"/>
        <end position="51"/>
    </location>
</feature>
<evidence type="ECO:0000313" key="9">
    <source>
        <dbReference type="Proteomes" id="UP000324585"/>
    </source>
</evidence>
<accession>A0A5J4YPM1</accession>
<evidence type="ECO:0000313" key="8">
    <source>
        <dbReference type="EMBL" id="KAA8493258.1"/>
    </source>
</evidence>